<dbReference type="PANTHER" id="PTHR42792">
    <property type="entry name" value="FLAGELLIN"/>
    <property type="match status" value="1"/>
</dbReference>
<dbReference type="EMBL" id="PKTG01000052">
    <property type="protein sequence ID" value="PLX18765.1"/>
    <property type="molecule type" value="Genomic_DNA"/>
</dbReference>
<dbReference type="Gene3D" id="6.10.10.10">
    <property type="entry name" value="Flagellar export chaperone, C-terminal domain"/>
    <property type="match status" value="1"/>
</dbReference>
<sequence length="136" mass="14834">MSSETLGLSFTYRAGGIMHNGRNQLLNGARSQNLRQYISVQTQDDAEHAISALDEALNIVSKKRSELGAYQSGLEKVADYLSIAQENTTAAESRIRDVDMAAEMAEFTKNQILMQSGTAMLAQANQKPQAILQLLG</sequence>
<dbReference type="AlphaFoldDB" id="A0A2N5ZJ98"/>
<dbReference type="InterPro" id="IPR042187">
    <property type="entry name" value="Flagellin_C_sub2"/>
</dbReference>
<evidence type="ECO:0000313" key="5">
    <source>
        <dbReference type="EMBL" id="PLX18765.1"/>
    </source>
</evidence>
<dbReference type="GO" id="GO:0009288">
    <property type="term" value="C:bacterial-type flagellum"/>
    <property type="evidence" value="ECO:0007669"/>
    <property type="project" value="UniProtKB-SubCell"/>
</dbReference>
<dbReference type="Pfam" id="PF00700">
    <property type="entry name" value="Flagellin_C"/>
    <property type="match status" value="1"/>
</dbReference>
<evidence type="ECO:0000256" key="1">
    <source>
        <dbReference type="ARBA" id="ARBA00004365"/>
    </source>
</evidence>
<feature type="domain" description="Flagellin C-terminal" evidence="4">
    <location>
        <begin position="51"/>
        <end position="135"/>
    </location>
</feature>
<accession>A0A2N5ZJ98</accession>
<proteinExistence type="inferred from homology"/>
<comment type="caution">
    <text evidence="5">The sequence shown here is derived from an EMBL/GenBank/DDBJ whole genome shotgun (WGS) entry which is preliminary data.</text>
</comment>
<evidence type="ECO:0000259" key="4">
    <source>
        <dbReference type="Pfam" id="PF00700"/>
    </source>
</evidence>
<dbReference type="GO" id="GO:0005198">
    <property type="term" value="F:structural molecule activity"/>
    <property type="evidence" value="ECO:0007669"/>
    <property type="project" value="InterPro"/>
</dbReference>
<dbReference type="Proteomes" id="UP000234857">
    <property type="component" value="Unassembled WGS sequence"/>
</dbReference>
<dbReference type="Gene3D" id="1.20.1330.10">
    <property type="entry name" value="f41 fragment of flagellin, N-terminal domain"/>
    <property type="match status" value="1"/>
</dbReference>
<evidence type="ECO:0000256" key="3">
    <source>
        <dbReference type="ARBA" id="ARBA00023143"/>
    </source>
</evidence>
<dbReference type="InterPro" id="IPR046358">
    <property type="entry name" value="Flagellin_C"/>
</dbReference>
<evidence type="ECO:0000313" key="6">
    <source>
        <dbReference type="Proteomes" id="UP000234857"/>
    </source>
</evidence>
<reference evidence="5 6" key="1">
    <citation type="submission" date="2017-11" db="EMBL/GenBank/DDBJ databases">
        <title>Genome-resolved metagenomics identifies genetic mobility, metabolic interactions, and unexpected diversity in perchlorate-reducing communities.</title>
        <authorList>
            <person name="Barnum T.P."/>
            <person name="Figueroa I.A."/>
            <person name="Carlstrom C.I."/>
            <person name="Lucas L.N."/>
            <person name="Engelbrektson A.L."/>
            <person name="Coates J.D."/>
        </authorList>
    </citation>
    <scope>NUCLEOTIDE SEQUENCE [LARGE SCALE GENOMIC DNA]</scope>
    <source>
        <strain evidence="5">BM706</strain>
    </source>
</reference>
<dbReference type="InterPro" id="IPR001492">
    <property type="entry name" value="Flagellin"/>
</dbReference>
<dbReference type="PANTHER" id="PTHR42792:SF2">
    <property type="entry name" value="FLAGELLIN"/>
    <property type="match status" value="1"/>
</dbReference>
<evidence type="ECO:0000256" key="2">
    <source>
        <dbReference type="ARBA" id="ARBA00005709"/>
    </source>
</evidence>
<organism evidence="5 6">
    <name type="scientific">Muiribacterium halophilum</name>
    <dbReference type="NCBI Taxonomy" id="2053465"/>
    <lineage>
        <taxon>Bacteria</taxon>
        <taxon>Candidatus Muiribacteriota</taxon>
        <taxon>Candidatus Muiribacteriia</taxon>
        <taxon>Candidatus Muiribacteriales</taxon>
        <taxon>Candidatus Muiribacteriaceae</taxon>
        <taxon>Candidatus Muiribacterium</taxon>
    </lineage>
</organism>
<keyword evidence="3" id="KW-0975">Bacterial flagellum</keyword>
<gene>
    <name evidence="5" type="ORF">C0601_03815</name>
</gene>
<dbReference type="SUPFAM" id="SSF64518">
    <property type="entry name" value="Phase 1 flagellin"/>
    <property type="match status" value="1"/>
</dbReference>
<name>A0A2N5ZJ98_MUIH1</name>
<comment type="similarity">
    <text evidence="2">Belongs to the bacterial flagellin family.</text>
</comment>
<comment type="subcellular location">
    <subcellularLocation>
        <location evidence="1">Bacterial flagellum</location>
    </subcellularLocation>
</comment>
<protein>
    <recommendedName>
        <fullName evidence="4">Flagellin C-terminal domain-containing protein</fullName>
    </recommendedName>
</protein>